<organism evidence="3 4">
    <name type="scientific">Candidatus Undinarchaeum marinum</name>
    <dbReference type="NCBI Taxonomy" id="2756141"/>
    <lineage>
        <taxon>Archaea</taxon>
        <taxon>Candidatus Undinarchaeota</taxon>
        <taxon>Candidatus Undinarchaeia</taxon>
        <taxon>Candidatus Undinarchaeales</taxon>
        <taxon>Candidatus Undinarchaeaceae</taxon>
        <taxon>Candidatus Undinarchaeum</taxon>
    </lineage>
</organism>
<dbReference type="InterPro" id="IPR036157">
    <property type="entry name" value="dUTPase-like_sf"/>
</dbReference>
<dbReference type="NCBIfam" id="TIGR02274">
    <property type="entry name" value="dCTP_deam"/>
    <property type="match status" value="1"/>
</dbReference>
<dbReference type="Gene3D" id="2.70.40.10">
    <property type="match status" value="1"/>
</dbReference>
<accession>A0A832V837</accession>
<proteinExistence type="predicted"/>
<keyword evidence="4" id="KW-1185">Reference proteome</keyword>
<dbReference type="Pfam" id="PF22769">
    <property type="entry name" value="DCD"/>
    <property type="match status" value="1"/>
</dbReference>
<comment type="caution">
    <text evidence="3">The sequence shown here is derived from an EMBL/GenBank/DDBJ whole genome shotgun (WGS) entry which is preliminary data.</text>
</comment>
<dbReference type="EC" id="3.5.4.13" evidence="3"/>
<gene>
    <name evidence="3" type="primary">dcd</name>
    <name evidence="3" type="ORF">H1011_00915</name>
</gene>
<dbReference type="PANTHER" id="PTHR42680:SF3">
    <property type="entry name" value="DCTP DEAMINASE"/>
    <property type="match status" value="1"/>
</dbReference>
<dbReference type="GO" id="GO:0008829">
    <property type="term" value="F:dCTP deaminase activity"/>
    <property type="evidence" value="ECO:0007669"/>
    <property type="project" value="UniProtKB-EC"/>
</dbReference>
<dbReference type="CDD" id="cd07557">
    <property type="entry name" value="trimeric_dUTPase"/>
    <property type="match status" value="1"/>
</dbReference>
<reference evidence="3 4" key="1">
    <citation type="journal article" name="Nat. Commun.">
        <title>Undinarchaeota illuminate DPANN phylogeny and the impact of gene transfer on archaeal evolution.</title>
        <authorList>
            <person name="Dombrowski N."/>
            <person name="Williams T.A."/>
            <person name="Sun J."/>
            <person name="Woodcroft B.J."/>
            <person name="Lee J.H."/>
            <person name="Minh B.Q."/>
            <person name="Rinke C."/>
            <person name="Spang A."/>
        </authorList>
    </citation>
    <scope>NUCLEOTIDE SEQUENCE [LARGE SCALE GENOMIC DNA]</scope>
    <source>
        <strain evidence="3">MAG_bin17</strain>
    </source>
</reference>
<name>A0A832V837_9ARCH</name>
<evidence type="ECO:0000313" key="4">
    <source>
        <dbReference type="Proteomes" id="UP000604391"/>
    </source>
</evidence>
<keyword evidence="2" id="KW-0546">Nucleotide metabolism</keyword>
<evidence type="ECO:0000256" key="1">
    <source>
        <dbReference type="ARBA" id="ARBA00022801"/>
    </source>
</evidence>
<dbReference type="GO" id="GO:0006229">
    <property type="term" value="P:dUTP biosynthetic process"/>
    <property type="evidence" value="ECO:0007669"/>
    <property type="project" value="InterPro"/>
</dbReference>
<sequence>MILGNSEIKRLIEDKKLIEEHEEKNIQGAGVDFRARTFYRPSGDTKVHKESRTLPEISEISGDTVSIKPNELILVETIEKVNMPSDIAARILPRSTLCRCGVYLLTAFVDPGFSGRLTVGLKNMSNHSFELEKGARIMQVMFEKTEGDTVDYDGRYQGGKVV</sequence>
<dbReference type="Proteomes" id="UP000604391">
    <property type="component" value="Unassembled WGS sequence"/>
</dbReference>
<keyword evidence="1 3" id="KW-0378">Hydrolase</keyword>
<dbReference type="AlphaFoldDB" id="A0A832V837"/>
<dbReference type="PANTHER" id="PTHR42680">
    <property type="entry name" value="DCTP DEAMINASE"/>
    <property type="match status" value="1"/>
</dbReference>
<dbReference type="InterPro" id="IPR033704">
    <property type="entry name" value="dUTPase_trimeric"/>
</dbReference>
<evidence type="ECO:0000313" key="3">
    <source>
        <dbReference type="EMBL" id="HIJ99370.1"/>
    </source>
</evidence>
<evidence type="ECO:0000256" key="2">
    <source>
        <dbReference type="ARBA" id="ARBA00023080"/>
    </source>
</evidence>
<dbReference type="EMBL" id="DVAD01000007">
    <property type="protein sequence ID" value="HIJ99370.1"/>
    <property type="molecule type" value="Genomic_DNA"/>
</dbReference>
<dbReference type="InterPro" id="IPR011962">
    <property type="entry name" value="dCTP_deaminase"/>
</dbReference>
<protein>
    <submittedName>
        <fullName evidence="3">dCTP deaminase</fullName>
        <ecNumber evidence="3">3.5.4.13</ecNumber>
    </submittedName>
</protein>
<dbReference type="SUPFAM" id="SSF51283">
    <property type="entry name" value="dUTPase-like"/>
    <property type="match status" value="1"/>
</dbReference>